<dbReference type="SUPFAM" id="SSF54060">
    <property type="entry name" value="His-Me finger endonucleases"/>
    <property type="match status" value="1"/>
</dbReference>
<dbReference type="InterPro" id="IPR044925">
    <property type="entry name" value="His-Me_finger_sf"/>
</dbReference>
<dbReference type="RefSeq" id="XP_056075492.1">
    <property type="nucleotide sequence ID" value="XM_056212019.1"/>
</dbReference>
<proteinExistence type="predicted"/>
<keyword evidence="4" id="KW-1185">Reference proteome</keyword>
<name>A0A9W8XUY9_9PLEO</name>
<reference evidence="3" key="1">
    <citation type="submission" date="2022-10" db="EMBL/GenBank/DDBJ databases">
        <title>Tapping the CABI collections for fungal endophytes: first genome assemblies for Collariella, Neodidymelliopsis, Ascochyta clinopodiicola, Didymella pomorum, Didymosphaeria variabile, Neocosmospora piperis and Neocucurbitaria cava.</title>
        <authorList>
            <person name="Hill R."/>
        </authorList>
    </citation>
    <scope>NUCLEOTIDE SEQUENCE</scope>
    <source>
        <strain evidence="3">IMI 356815</strain>
    </source>
</reference>
<feature type="region of interest" description="Disordered" evidence="1">
    <location>
        <begin position="147"/>
        <end position="177"/>
    </location>
</feature>
<dbReference type="Proteomes" id="UP001140513">
    <property type="component" value="Unassembled WGS sequence"/>
</dbReference>
<sequence length="599" mass="66466">MLAPLQVNKEDEQARQSSNRKRYFSDLLGLAREARPAKQRKEGNVRSSKDEASDRPLIPSKDDEDLIEPPGTGIQGDLSNSLEIEISGSGTRDDPLRFPTWEGNVISNDYHGECIELSDDEDEDVVNTNSSASFLNVSKPSGSHLIHTEGAEGSGHGGTSSARTHPFPGSEGLASSIDTRSVDHTPLSRRMSSSLLYGFSFLMSPIPKLMNPRSPPSPSPAHTHAFTKPTSTAPISLSETTVRRPSWLVHNPDSLVKIEQHDLEDSDDEFFDEQLSVNATSLKGRARDACCGSVSTATRTNVPREQQAQEEDLFFVADMPNQSEDAECDCVIVLERVKPANLSRQPWTIDFKKEREEVNDVPDTILSQQTSASEVQQQPDPSDDLFYTARSASTICSASETTVTDVISPFVPRAPVEFSESIDWDVPLPVSTRKRLFFDTYHHLSRARLENVLRIYYSGTQGGLSPNRCRLYTGRRLPKPPSQTLRISIEFQHNSRVERLSLNILVVKMLLDGSLSKEHIDGIVNNSWHASHLCGNWTCLNTKHVVPEPGSVNNNRNVCFRDVHGPCNHTPKCMKHLKLDKHLLRPGTGMTALKNFLAA</sequence>
<evidence type="ECO:0000313" key="3">
    <source>
        <dbReference type="EMBL" id="KAJ4358633.1"/>
    </source>
</evidence>
<dbReference type="InterPro" id="IPR008704">
    <property type="entry name" value="Endonuclease_Zinc-binding_loop"/>
</dbReference>
<feature type="region of interest" description="Disordered" evidence="1">
    <location>
        <begin position="1"/>
        <end position="80"/>
    </location>
</feature>
<gene>
    <name evidence="3" type="ORF">N0V89_003217</name>
</gene>
<evidence type="ECO:0000259" key="2">
    <source>
        <dbReference type="Pfam" id="PF05551"/>
    </source>
</evidence>
<comment type="caution">
    <text evidence="3">The sequence shown here is derived from an EMBL/GenBank/DDBJ whole genome shotgun (WGS) entry which is preliminary data.</text>
</comment>
<feature type="region of interest" description="Disordered" evidence="1">
    <location>
        <begin position="211"/>
        <end position="238"/>
    </location>
</feature>
<dbReference type="InterPro" id="IPR044930">
    <property type="entry name" value="Homing_endonuclease_His-Me"/>
</dbReference>
<dbReference type="Gene3D" id="3.90.75.10">
    <property type="entry name" value="Homing Intron 3 (I-ppo) Encoded Endonuclease, Chain A"/>
    <property type="match status" value="1"/>
</dbReference>
<accession>A0A9W8XUY9</accession>
<evidence type="ECO:0000256" key="1">
    <source>
        <dbReference type="SAM" id="MobiDB-lite"/>
    </source>
</evidence>
<dbReference type="EMBL" id="JAPEUX010000002">
    <property type="protein sequence ID" value="KAJ4358633.1"/>
    <property type="molecule type" value="Genomic_DNA"/>
</dbReference>
<protein>
    <recommendedName>
        <fullName evidence="2">Zinc-binding loop region of homing endonuclease domain-containing protein</fullName>
    </recommendedName>
</protein>
<dbReference type="OrthoDB" id="5386048at2759"/>
<dbReference type="GO" id="GO:0004519">
    <property type="term" value="F:endonuclease activity"/>
    <property type="evidence" value="ECO:0007669"/>
    <property type="project" value="InterPro"/>
</dbReference>
<feature type="compositionally biased region" description="Basic and acidic residues" evidence="1">
    <location>
        <begin position="32"/>
        <end position="54"/>
    </location>
</feature>
<dbReference type="GeneID" id="80906747"/>
<feature type="domain" description="Zinc-binding loop region of homing endonuclease" evidence="2">
    <location>
        <begin position="527"/>
        <end position="577"/>
    </location>
</feature>
<dbReference type="AlphaFoldDB" id="A0A9W8XUY9"/>
<evidence type="ECO:0000313" key="4">
    <source>
        <dbReference type="Proteomes" id="UP001140513"/>
    </source>
</evidence>
<organism evidence="3 4">
    <name type="scientific">Didymosphaeria variabile</name>
    <dbReference type="NCBI Taxonomy" id="1932322"/>
    <lineage>
        <taxon>Eukaryota</taxon>
        <taxon>Fungi</taxon>
        <taxon>Dikarya</taxon>
        <taxon>Ascomycota</taxon>
        <taxon>Pezizomycotina</taxon>
        <taxon>Dothideomycetes</taxon>
        <taxon>Pleosporomycetidae</taxon>
        <taxon>Pleosporales</taxon>
        <taxon>Massarineae</taxon>
        <taxon>Didymosphaeriaceae</taxon>
        <taxon>Didymosphaeria</taxon>
    </lineage>
</organism>
<dbReference type="Pfam" id="PF05551">
    <property type="entry name" value="zf-His_Me_endon"/>
    <property type="match status" value="1"/>
</dbReference>
<feature type="compositionally biased region" description="Polar residues" evidence="1">
    <location>
        <begin position="228"/>
        <end position="238"/>
    </location>
</feature>